<evidence type="ECO:0000313" key="3">
    <source>
        <dbReference type="Proteomes" id="UP000039865"/>
    </source>
</evidence>
<feature type="transmembrane region" description="Helical" evidence="1">
    <location>
        <begin position="61"/>
        <end position="84"/>
    </location>
</feature>
<dbReference type="EMBL" id="CCKQ01016968">
    <property type="protein sequence ID" value="CDW88858.1"/>
    <property type="molecule type" value="Genomic_DNA"/>
</dbReference>
<dbReference type="Pfam" id="PF07690">
    <property type="entry name" value="MFS_1"/>
    <property type="match status" value="1"/>
</dbReference>
<dbReference type="Proteomes" id="UP000039865">
    <property type="component" value="Unassembled WGS sequence"/>
</dbReference>
<organism evidence="2 3">
    <name type="scientific">Stylonychia lemnae</name>
    <name type="common">Ciliate</name>
    <dbReference type="NCBI Taxonomy" id="5949"/>
    <lineage>
        <taxon>Eukaryota</taxon>
        <taxon>Sar</taxon>
        <taxon>Alveolata</taxon>
        <taxon>Ciliophora</taxon>
        <taxon>Intramacronucleata</taxon>
        <taxon>Spirotrichea</taxon>
        <taxon>Stichotrichia</taxon>
        <taxon>Sporadotrichida</taxon>
        <taxon>Oxytrichidae</taxon>
        <taxon>Stylonychinae</taxon>
        <taxon>Stylonychia</taxon>
    </lineage>
</organism>
<gene>
    <name evidence="2" type="primary">Contig14103.g15034</name>
    <name evidence="2" type="ORF">STYLEM_17983</name>
</gene>
<dbReference type="OMA" id="NEDCASP"/>
<reference evidence="2 3" key="1">
    <citation type="submission" date="2014-06" db="EMBL/GenBank/DDBJ databases">
        <authorList>
            <person name="Swart Estienne"/>
        </authorList>
    </citation>
    <scope>NUCLEOTIDE SEQUENCE [LARGE SCALE GENOMIC DNA]</scope>
    <source>
        <strain evidence="2 3">130c</strain>
    </source>
</reference>
<evidence type="ECO:0000313" key="2">
    <source>
        <dbReference type="EMBL" id="CDW88858.1"/>
    </source>
</evidence>
<feature type="transmembrane region" description="Helical" evidence="1">
    <location>
        <begin position="463"/>
        <end position="483"/>
    </location>
</feature>
<evidence type="ECO:0000256" key="1">
    <source>
        <dbReference type="SAM" id="Phobius"/>
    </source>
</evidence>
<proteinExistence type="predicted"/>
<dbReference type="SUPFAM" id="SSF103473">
    <property type="entry name" value="MFS general substrate transporter"/>
    <property type="match status" value="1"/>
</dbReference>
<name>A0A078B5R7_STYLE</name>
<sequence>MNTKQDQQKRIKETLLIKSVDNDLDRTDQERSTNSQVQIYDQNQSKNNTLHILGVNLKENVGILTGMTIFIVSCLGSLITSFIFQISNLLLKIKFEINNDDELISISSIIYMIIVITQIMVSPIMGVFVDIFGRRSVLTIYFILTGLLCAYLPHSYYVWFDFLAVRLLLAVMANSMLNNTLIPDYVQHQSIGKAVIYKNFSRYIGNFLQPITFISLISASYIWHSFNILAVGMGLTAIYLYFNIKNPSDLVKQHPDDQTSTSTKSQVLVQYPNIGQDATIASQMPQKSRNSFCQKFHQGMIECKKNPILVFCFMQNFIVRMGIVLGSNAYNLWIISSIKDEQTVLEVIGLTNFLSTILSFVIQIPLIKYLDCIRPSVIFTLSHFSRGVSLILPVLIDINSSLFITVTILLIGLANCLTNVARDLIFQKNLNNESRGVIVGFMDFFQYLGILSYLMVYTFLSSVIGLKGCFCFLGILDMLLLLVSARYNLNHKNT</sequence>
<dbReference type="OrthoDB" id="424834at2759"/>
<keyword evidence="3" id="KW-1185">Reference proteome</keyword>
<dbReference type="InParanoid" id="A0A078B5R7"/>
<feature type="transmembrane region" description="Helical" evidence="1">
    <location>
        <begin position="228"/>
        <end position="244"/>
    </location>
</feature>
<dbReference type="CDD" id="cd06174">
    <property type="entry name" value="MFS"/>
    <property type="match status" value="1"/>
</dbReference>
<keyword evidence="1" id="KW-1133">Transmembrane helix</keyword>
<keyword evidence="1" id="KW-0812">Transmembrane</keyword>
<dbReference type="AlphaFoldDB" id="A0A078B5R7"/>
<feature type="transmembrane region" description="Helical" evidence="1">
    <location>
        <begin position="402"/>
        <end position="425"/>
    </location>
</feature>
<dbReference type="Gene3D" id="1.20.1250.20">
    <property type="entry name" value="MFS general substrate transporter like domains"/>
    <property type="match status" value="1"/>
</dbReference>
<feature type="transmembrane region" description="Helical" evidence="1">
    <location>
        <begin position="136"/>
        <end position="157"/>
    </location>
</feature>
<protein>
    <submittedName>
        <fullName evidence="2">Major facilitator superfamily mfs_1</fullName>
    </submittedName>
</protein>
<dbReference type="GO" id="GO:0022857">
    <property type="term" value="F:transmembrane transporter activity"/>
    <property type="evidence" value="ECO:0007669"/>
    <property type="project" value="InterPro"/>
</dbReference>
<keyword evidence="1" id="KW-0472">Membrane</keyword>
<feature type="transmembrane region" description="Helical" evidence="1">
    <location>
        <begin position="437"/>
        <end position="457"/>
    </location>
</feature>
<dbReference type="InterPro" id="IPR036259">
    <property type="entry name" value="MFS_trans_sf"/>
</dbReference>
<dbReference type="InterPro" id="IPR011701">
    <property type="entry name" value="MFS"/>
</dbReference>
<accession>A0A078B5R7</accession>
<feature type="transmembrane region" description="Helical" evidence="1">
    <location>
        <begin position="347"/>
        <end position="370"/>
    </location>
</feature>
<feature type="transmembrane region" description="Helical" evidence="1">
    <location>
        <begin position="104"/>
        <end position="129"/>
    </location>
</feature>